<dbReference type="GO" id="GO:0015920">
    <property type="term" value="P:lipopolysaccharide transport"/>
    <property type="evidence" value="ECO:0007669"/>
    <property type="project" value="TreeGrafter"/>
</dbReference>
<evidence type="ECO:0000256" key="1">
    <source>
        <dbReference type="ARBA" id="ARBA00004651"/>
    </source>
</evidence>
<dbReference type="RefSeq" id="WP_155303142.1">
    <property type="nucleotide sequence ID" value="NZ_AP021875.1"/>
</dbReference>
<evidence type="ECO:0000313" key="7">
    <source>
        <dbReference type="EMBL" id="BBO74087.1"/>
    </source>
</evidence>
<comment type="subcellular location">
    <subcellularLocation>
        <location evidence="1">Cell membrane</location>
        <topology evidence="1">Multi-pass membrane protein</topology>
    </subcellularLocation>
</comment>
<gene>
    <name evidence="7" type="primary">lptG</name>
    <name evidence="7" type="ORF">DSCW_15040</name>
</gene>
<dbReference type="NCBIfam" id="TIGR04408">
    <property type="entry name" value="LptG_lptG"/>
    <property type="match status" value="1"/>
</dbReference>
<evidence type="ECO:0000256" key="2">
    <source>
        <dbReference type="ARBA" id="ARBA00022475"/>
    </source>
</evidence>
<accession>A0A5K7ZCV9</accession>
<keyword evidence="3 6" id="KW-0812">Transmembrane</keyword>
<keyword evidence="8" id="KW-1185">Reference proteome</keyword>
<evidence type="ECO:0000256" key="3">
    <source>
        <dbReference type="ARBA" id="ARBA00022692"/>
    </source>
</evidence>
<dbReference type="PANTHER" id="PTHR33529">
    <property type="entry name" value="SLR0882 PROTEIN-RELATED"/>
    <property type="match status" value="1"/>
</dbReference>
<proteinExistence type="predicted"/>
<dbReference type="GO" id="GO:0043190">
    <property type="term" value="C:ATP-binding cassette (ABC) transporter complex"/>
    <property type="evidence" value="ECO:0007669"/>
    <property type="project" value="InterPro"/>
</dbReference>
<evidence type="ECO:0000256" key="5">
    <source>
        <dbReference type="ARBA" id="ARBA00023136"/>
    </source>
</evidence>
<feature type="transmembrane region" description="Helical" evidence="6">
    <location>
        <begin position="336"/>
        <end position="355"/>
    </location>
</feature>
<dbReference type="GO" id="GO:0055085">
    <property type="term" value="P:transmembrane transport"/>
    <property type="evidence" value="ECO:0007669"/>
    <property type="project" value="InterPro"/>
</dbReference>
<dbReference type="OrthoDB" id="9783403at2"/>
<dbReference type="EMBL" id="AP021875">
    <property type="protein sequence ID" value="BBO74087.1"/>
    <property type="molecule type" value="Genomic_DNA"/>
</dbReference>
<dbReference type="Proteomes" id="UP000427769">
    <property type="component" value="Chromosome"/>
</dbReference>
<dbReference type="PANTHER" id="PTHR33529:SF6">
    <property type="entry name" value="YJGP_YJGQ FAMILY PERMEASE"/>
    <property type="match status" value="1"/>
</dbReference>
<dbReference type="InterPro" id="IPR030923">
    <property type="entry name" value="LptG"/>
</dbReference>
<evidence type="ECO:0000256" key="6">
    <source>
        <dbReference type="SAM" id="Phobius"/>
    </source>
</evidence>
<organism evidence="7 8">
    <name type="scientific">Desulfosarcina widdelii</name>
    <dbReference type="NCBI Taxonomy" id="947919"/>
    <lineage>
        <taxon>Bacteria</taxon>
        <taxon>Pseudomonadati</taxon>
        <taxon>Thermodesulfobacteriota</taxon>
        <taxon>Desulfobacteria</taxon>
        <taxon>Desulfobacterales</taxon>
        <taxon>Desulfosarcinaceae</taxon>
        <taxon>Desulfosarcina</taxon>
    </lineage>
</organism>
<feature type="transmembrane region" description="Helical" evidence="6">
    <location>
        <begin position="12"/>
        <end position="30"/>
    </location>
</feature>
<dbReference type="AlphaFoldDB" id="A0A5K7ZCV9"/>
<keyword evidence="5 6" id="KW-0472">Membrane</keyword>
<dbReference type="KEGG" id="dwd:DSCW_15040"/>
<feature type="transmembrane region" description="Helical" evidence="6">
    <location>
        <begin position="99"/>
        <end position="118"/>
    </location>
</feature>
<sequence length="358" mass="40518">MSILYRYVTREVLNCFFIVLVAVLSIYVAVDFIEKIDNFMEQGVPASRCVIFLLYKLPYIFVQIAPVGFLLSILVALGLMSKNNEVIALKSCGIGKSRLLHPILVMGFVFCGLLFAVGEFVVPRFMDNANRIWLQEVRKKNIYATRTKDIWMRAPNQIIHIKKYSPDDKRISGVTIHIFDEAFRLIERVDAKSGVYENGKWHLDNILQQTFGNDAEVIDVKAHEQMVARIDLNPEDLSRAAKRSDEMGLAELARYIQKVEREGYGATRYRVDYHGKIAAPFVCIFLSVLGTAIALRGKLREGMPVSITYGLGIAFLYWIFNSFCLSLGYAEMMPPVMAAWVANLVFSCAAGFLLLNAR</sequence>
<dbReference type="InterPro" id="IPR005495">
    <property type="entry name" value="LptG/LptF_permease"/>
</dbReference>
<dbReference type="Pfam" id="PF03739">
    <property type="entry name" value="LptF_LptG"/>
    <property type="match status" value="1"/>
</dbReference>
<feature type="transmembrane region" description="Helical" evidence="6">
    <location>
        <begin position="60"/>
        <end position="79"/>
    </location>
</feature>
<keyword evidence="2" id="KW-1003">Cell membrane</keyword>
<evidence type="ECO:0000313" key="8">
    <source>
        <dbReference type="Proteomes" id="UP000427769"/>
    </source>
</evidence>
<evidence type="ECO:0000256" key="4">
    <source>
        <dbReference type="ARBA" id="ARBA00022989"/>
    </source>
</evidence>
<feature type="transmembrane region" description="Helical" evidence="6">
    <location>
        <begin position="277"/>
        <end position="295"/>
    </location>
</feature>
<reference evidence="7 8" key="1">
    <citation type="submission" date="2019-11" db="EMBL/GenBank/DDBJ databases">
        <title>Comparative genomics of hydrocarbon-degrading Desulfosarcina strains.</title>
        <authorList>
            <person name="Watanabe M."/>
            <person name="Kojima H."/>
            <person name="Fukui M."/>
        </authorList>
    </citation>
    <scope>NUCLEOTIDE SEQUENCE [LARGE SCALE GENOMIC DNA]</scope>
    <source>
        <strain evidence="7 8">PP31</strain>
    </source>
</reference>
<feature type="transmembrane region" description="Helical" evidence="6">
    <location>
        <begin position="307"/>
        <end position="330"/>
    </location>
</feature>
<protein>
    <submittedName>
        <fullName evidence="7">LPS export ABC transporter permease LptG</fullName>
    </submittedName>
</protein>
<name>A0A5K7ZCV9_9BACT</name>
<keyword evidence="4 6" id="KW-1133">Transmembrane helix</keyword>